<organism evidence="2 3">
    <name type="scientific">Orbilia ellipsospora</name>
    <dbReference type="NCBI Taxonomy" id="2528407"/>
    <lineage>
        <taxon>Eukaryota</taxon>
        <taxon>Fungi</taxon>
        <taxon>Dikarya</taxon>
        <taxon>Ascomycota</taxon>
        <taxon>Pezizomycotina</taxon>
        <taxon>Orbiliomycetes</taxon>
        <taxon>Orbiliales</taxon>
        <taxon>Orbiliaceae</taxon>
        <taxon>Orbilia</taxon>
    </lineage>
</organism>
<reference evidence="2 3" key="1">
    <citation type="submission" date="2019-10" db="EMBL/GenBank/DDBJ databases">
        <authorList>
            <person name="Palmer J.M."/>
        </authorList>
    </citation>
    <scope>NUCLEOTIDE SEQUENCE [LARGE SCALE GENOMIC DNA]</scope>
    <source>
        <strain evidence="2 3">TWF694</strain>
    </source>
</reference>
<accession>A0AAV9XGJ9</accession>
<evidence type="ECO:0000256" key="1">
    <source>
        <dbReference type="SAM" id="MobiDB-lite"/>
    </source>
</evidence>
<dbReference type="Proteomes" id="UP001365542">
    <property type="component" value="Unassembled WGS sequence"/>
</dbReference>
<comment type="caution">
    <text evidence="2">The sequence shown here is derived from an EMBL/GenBank/DDBJ whole genome shotgun (WGS) entry which is preliminary data.</text>
</comment>
<dbReference type="EMBL" id="JAVHJO010000004">
    <property type="protein sequence ID" value="KAK6541048.1"/>
    <property type="molecule type" value="Genomic_DNA"/>
</dbReference>
<sequence length="271" mass="31394">MAPQNPSESEDTTPKSALTSFKMFKLNIRRKERSASLYNDLENVSPLDSPTRTRKHHNNPDDFPRIWNDSPVVNPLKNRPRPREERMPSSMAIRANTGQTESVVAPRMPKLRASTPDLRQTPRYAEMRTNARAMHMIVRNRTDQTAGYKIELKHRRLLEEMANNCARELEDRKEWGYWFKAYTDGRYNMSNPPQTPPRDPLLLWIPTPFPADEVDRLQALDRYDLSSASKIEADLRTVLRNAATALKAEFASISLVDYESETFLLNHPIRM</sequence>
<feature type="region of interest" description="Disordered" evidence="1">
    <location>
        <begin position="32"/>
        <end position="87"/>
    </location>
</feature>
<evidence type="ECO:0000313" key="2">
    <source>
        <dbReference type="EMBL" id="KAK6541048.1"/>
    </source>
</evidence>
<gene>
    <name evidence="2" type="ORF">TWF694_008426</name>
</gene>
<name>A0AAV9XGJ9_9PEZI</name>
<dbReference type="AlphaFoldDB" id="A0AAV9XGJ9"/>
<keyword evidence="3" id="KW-1185">Reference proteome</keyword>
<protein>
    <submittedName>
        <fullName evidence="2">Uncharacterized protein</fullName>
    </submittedName>
</protein>
<evidence type="ECO:0000313" key="3">
    <source>
        <dbReference type="Proteomes" id="UP001365542"/>
    </source>
</evidence>
<proteinExistence type="predicted"/>